<dbReference type="EMBL" id="CP149822">
    <property type="protein sequence ID" value="WZN42319.1"/>
    <property type="molecule type" value="Genomic_DNA"/>
</dbReference>
<proteinExistence type="inferred from homology"/>
<dbReference type="InterPro" id="IPR017850">
    <property type="entry name" value="Alkaline_phosphatase_core_sf"/>
</dbReference>
<evidence type="ECO:0000256" key="6">
    <source>
        <dbReference type="ARBA" id="ARBA00022837"/>
    </source>
</evidence>
<dbReference type="SUPFAM" id="SSF53649">
    <property type="entry name" value="Alkaline phosphatase-like"/>
    <property type="match status" value="1"/>
</dbReference>
<dbReference type="InterPro" id="IPR050738">
    <property type="entry name" value="Sulfatase"/>
</dbReference>
<gene>
    <name evidence="8" type="ORF">WJU16_04645</name>
</gene>
<name>A0ABZ2YTZ9_9BACT</name>
<keyword evidence="5" id="KW-0378">Hydrolase</keyword>
<dbReference type="PANTHER" id="PTHR42693:SF42">
    <property type="entry name" value="ARYLSULFATASE G"/>
    <property type="match status" value="1"/>
</dbReference>
<evidence type="ECO:0000313" key="8">
    <source>
        <dbReference type="EMBL" id="WZN42319.1"/>
    </source>
</evidence>
<evidence type="ECO:0000256" key="7">
    <source>
        <dbReference type="SAM" id="SignalP"/>
    </source>
</evidence>
<keyword evidence="4 7" id="KW-0732">Signal</keyword>
<accession>A0ABZ2YTZ9</accession>
<evidence type="ECO:0000256" key="4">
    <source>
        <dbReference type="ARBA" id="ARBA00022729"/>
    </source>
</evidence>
<evidence type="ECO:0000313" key="9">
    <source>
        <dbReference type="Proteomes" id="UP001485459"/>
    </source>
</evidence>
<comment type="cofactor">
    <cofactor evidence="1">
        <name>Ca(2+)</name>
        <dbReference type="ChEBI" id="CHEBI:29108"/>
    </cofactor>
</comment>
<evidence type="ECO:0008006" key="10">
    <source>
        <dbReference type="Google" id="ProtNLM"/>
    </source>
</evidence>
<dbReference type="PANTHER" id="PTHR42693">
    <property type="entry name" value="ARYLSULFATASE FAMILY MEMBER"/>
    <property type="match status" value="1"/>
</dbReference>
<dbReference type="RefSeq" id="WP_341837153.1">
    <property type="nucleotide sequence ID" value="NZ_CP149822.1"/>
</dbReference>
<keyword evidence="9" id="KW-1185">Reference proteome</keyword>
<comment type="similarity">
    <text evidence="2">Belongs to the sulfatase family.</text>
</comment>
<keyword evidence="6" id="KW-0106">Calcium</keyword>
<evidence type="ECO:0000256" key="2">
    <source>
        <dbReference type="ARBA" id="ARBA00008779"/>
    </source>
</evidence>
<protein>
    <recommendedName>
        <fullName evidence="10">Sulfatase</fullName>
    </recommendedName>
</protein>
<evidence type="ECO:0000256" key="5">
    <source>
        <dbReference type="ARBA" id="ARBA00022801"/>
    </source>
</evidence>
<evidence type="ECO:0000256" key="3">
    <source>
        <dbReference type="ARBA" id="ARBA00022723"/>
    </source>
</evidence>
<sequence length="90" mass="10208">MKKYLITAAAGFLLWQGAAAQQKSRPNIIFFLVDDMGWQDTSEPFWDSITPANRKFRTPNMQRLARTGMKFTNAYATPVCTPRALACYQA</sequence>
<organism evidence="8 9">
    <name type="scientific">Chitinophaga pollutisoli</name>
    <dbReference type="NCBI Taxonomy" id="3133966"/>
    <lineage>
        <taxon>Bacteria</taxon>
        <taxon>Pseudomonadati</taxon>
        <taxon>Bacteroidota</taxon>
        <taxon>Chitinophagia</taxon>
        <taxon>Chitinophagales</taxon>
        <taxon>Chitinophagaceae</taxon>
        <taxon>Chitinophaga</taxon>
    </lineage>
</organism>
<feature type="signal peptide" evidence="7">
    <location>
        <begin position="1"/>
        <end position="20"/>
    </location>
</feature>
<dbReference type="Gene3D" id="3.40.720.10">
    <property type="entry name" value="Alkaline Phosphatase, subunit A"/>
    <property type="match status" value="1"/>
</dbReference>
<keyword evidence="3" id="KW-0479">Metal-binding</keyword>
<evidence type="ECO:0000256" key="1">
    <source>
        <dbReference type="ARBA" id="ARBA00001913"/>
    </source>
</evidence>
<dbReference type="Proteomes" id="UP001485459">
    <property type="component" value="Chromosome"/>
</dbReference>
<feature type="chain" id="PRO_5047511432" description="Sulfatase" evidence="7">
    <location>
        <begin position="21"/>
        <end position="90"/>
    </location>
</feature>
<reference evidence="9" key="1">
    <citation type="submission" date="2024-03" db="EMBL/GenBank/DDBJ databases">
        <title>Chitinophaga horti sp. nov., isolated from garden soil.</title>
        <authorList>
            <person name="Lee D.S."/>
            <person name="Han D.M."/>
            <person name="Baek J.H."/>
            <person name="Choi D.G."/>
            <person name="Jeon J.H."/>
            <person name="Jeon C.O."/>
        </authorList>
    </citation>
    <scope>NUCLEOTIDE SEQUENCE [LARGE SCALE GENOMIC DNA]</scope>
    <source>
        <strain evidence="9">GPA1</strain>
    </source>
</reference>